<gene>
    <name evidence="2" type="ORF">COC19_08495</name>
</gene>
<evidence type="ECO:0000313" key="2">
    <source>
        <dbReference type="EMBL" id="PCH58432.1"/>
    </source>
</evidence>
<dbReference type="AlphaFoldDB" id="A0A2A4MES3"/>
<keyword evidence="1" id="KW-0732">Signal</keyword>
<reference evidence="3" key="1">
    <citation type="submission" date="2017-08" db="EMBL/GenBank/DDBJ databases">
        <title>A dynamic microbial community with high functional redundancy inhabits the cold, oxic subseafloor aquifer.</title>
        <authorList>
            <person name="Tully B.J."/>
            <person name="Wheat C.G."/>
            <person name="Glazer B.T."/>
            <person name="Huber J.A."/>
        </authorList>
    </citation>
    <scope>NUCLEOTIDE SEQUENCE [LARGE SCALE GENOMIC DNA]</scope>
</reference>
<sequence length="338" mass="37400">MKKIKSKNIIAIASLVPLLLVSGLSLGQADTYTVPRTVDGVPDLQGMWTNNTITPLSRPAQYGDQLVLSPTEARQLEIDVASYNSEKSLASDPSREAPTKGQIDLADSYNNFWMDGGTLVARYDNEFRSSLIVAPADGQIPAYTTAAQQRIDAARAVRRSGGAFDGPESRPLAERCIMSFGSSSGPPMLPILYNNHYQIVQSPGYVMILVEMVHDVRIIRIDDTPLPEAMRRWMGDSTAHWEGDTLVVHSTNLNTKQAYRGASENFAVTERFNRVADDSINYSFTIEDPDTFTQDWSAQIPMTRTDDKLYEYACHEGNYSLPGVLAGARRAEREILGQ</sequence>
<evidence type="ECO:0000313" key="3">
    <source>
        <dbReference type="Proteomes" id="UP000218172"/>
    </source>
</evidence>
<feature type="signal peptide" evidence="1">
    <location>
        <begin position="1"/>
        <end position="29"/>
    </location>
</feature>
<organism evidence="2 3">
    <name type="scientific">SAR86 cluster bacterium</name>
    <dbReference type="NCBI Taxonomy" id="2030880"/>
    <lineage>
        <taxon>Bacteria</taxon>
        <taxon>Pseudomonadati</taxon>
        <taxon>Pseudomonadota</taxon>
        <taxon>Gammaproteobacteria</taxon>
        <taxon>SAR86 cluster</taxon>
    </lineage>
</organism>
<name>A0A2A4MES3_9GAMM</name>
<evidence type="ECO:0000256" key="1">
    <source>
        <dbReference type="SAM" id="SignalP"/>
    </source>
</evidence>
<dbReference type="EMBL" id="NVQR01000164">
    <property type="protein sequence ID" value="PCH58432.1"/>
    <property type="molecule type" value="Genomic_DNA"/>
</dbReference>
<dbReference type="Proteomes" id="UP000218172">
    <property type="component" value="Unassembled WGS sequence"/>
</dbReference>
<accession>A0A2A4MES3</accession>
<protein>
    <submittedName>
        <fullName evidence="2">Uncharacterized protein</fullName>
    </submittedName>
</protein>
<comment type="caution">
    <text evidence="2">The sequence shown here is derived from an EMBL/GenBank/DDBJ whole genome shotgun (WGS) entry which is preliminary data.</text>
</comment>
<proteinExistence type="predicted"/>
<feature type="chain" id="PRO_5013059841" evidence="1">
    <location>
        <begin position="30"/>
        <end position="338"/>
    </location>
</feature>